<dbReference type="AlphaFoldDB" id="A0A5E6VJW1"/>
<evidence type="ECO:0000313" key="1">
    <source>
        <dbReference type="EMBL" id="VVN13379.1"/>
    </source>
</evidence>
<protein>
    <submittedName>
        <fullName evidence="1">Uncharacterized protein</fullName>
    </submittedName>
</protein>
<reference evidence="1 2" key="1">
    <citation type="submission" date="2019-09" db="EMBL/GenBank/DDBJ databases">
        <authorList>
            <person name="Chandra G."/>
            <person name="Truman W A."/>
        </authorList>
    </citation>
    <scope>NUCLEOTIDE SEQUENCE [LARGE SCALE GENOMIC DNA]</scope>
    <source>
        <strain evidence="1">PS662</strain>
    </source>
</reference>
<gene>
    <name evidence="1" type="ORF">PS662_03969</name>
</gene>
<evidence type="ECO:0000313" key="2">
    <source>
        <dbReference type="Proteomes" id="UP000326953"/>
    </source>
</evidence>
<dbReference type="Proteomes" id="UP000326953">
    <property type="component" value="Unassembled WGS sequence"/>
</dbReference>
<proteinExistence type="predicted"/>
<accession>A0A5E6VJW1</accession>
<organism evidence="1 2">
    <name type="scientific">Pseudomonas fluorescens</name>
    <dbReference type="NCBI Taxonomy" id="294"/>
    <lineage>
        <taxon>Bacteria</taxon>
        <taxon>Pseudomonadati</taxon>
        <taxon>Pseudomonadota</taxon>
        <taxon>Gammaproteobacteria</taxon>
        <taxon>Pseudomonadales</taxon>
        <taxon>Pseudomonadaceae</taxon>
        <taxon>Pseudomonas</taxon>
    </lineage>
</organism>
<name>A0A5E6VJW1_PSEFL</name>
<sequence length="158" mass="17460">MKTLGGMLLSEPGNSYPVSDRGSFTLADLAQETLGKLVSLDAQQSLKTSLNALSRRPFDHPESALLHAFTVQDQKRVRFKFGVISPGVSITFAALSFEYDDHFVGSVLSHRFRHETVLGNLSIAGFKAVVEPEDYEYSRETIRSLLGASRVEQVIKLT</sequence>
<dbReference type="EMBL" id="CABVHK010000013">
    <property type="protein sequence ID" value="VVN13379.1"/>
    <property type="molecule type" value="Genomic_DNA"/>
</dbReference>